<feature type="region of interest" description="Disordered" evidence="1">
    <location>
        <begin position="32"/>
        <end position="51"/>
    </location>
</feature>
<gene>
    <name evidence="2" type="ORF">FRX48_09592</name>
</gene>
<dbReference type="AlphaFoldDB" id="A0A5M8PCJ0"/>
<name>A0A5M8PCJ0_9LECA</name>
<evidence type="ECO:0000256" key="1">
    <source>
        <dbReference type="SAM" id="MobiDB-lite"/>
    </source>
</evidence>
<organism evidence="2 3">
    <name type="scientific">Lasallia pustulata</name>
    <dbReference type="NCBI Taxonomy" id="136370"/>
    <lineage>
        <taxon>Eukaryota</taxon>
        <taxon>Fungi</taxon>
        <taxon>Dikarya</taxon>
        <taxon>Ascomycota</taxon>
        <taxon>Pezizomycotina</taxon>
        <taxon>Lecanoromycetes</taxon>
        <taxon>OSLEUM clade</taxon>
        <taxon>Umbilicariomycetidae</taxon>
        <taxon>Umbilicariales</taxon>
        <taxon>Umbilicariaceae</taxon>
        <taxon>Lasallia</taxon>
    </lineage>
</organism>
<proteinExistence type="predicted"/>
<comment type="caution">
    <text evidence="2">The sequence shown here is derived from an EMBL/GenBank/DDBJ whole genome shotgun (WGS) entry which is preliminary data.</text>
</comment>
<reference evidence="2 3" key="1">
    <citation type="submission" date="2019-09" db="EMBL/GenBank/DDBJ databases">
        <title>The hologenome of the rock-dwelling lichen Lasallia pustulata.</title>
        <authorList>
            <person name="Greshake Tzovaras B."/>
            <person name="Segers F."/>
            <person name="Bicker A."/>
            <person name="Dal Grande F."/>
            <person name="Otte J."/>
            <person name="Hankeln T."/>
            <person name="Schmitt I."/>
            <person name="Ebersberger I."/>
        </authorList>
    </citation>
    <scope>NUCLEOTIDE SEQUENCE [LARGE SCALE GENOMIC DNA]</scope>
    <source>
        <strain evidence="2">A1-1</strain>
    </source>
</reference>
<accession>A0A5M8PCJ0</accession>
<dbReference type="Proteomes" id="UP000324767">
    <property type="component" value="Unassembled WGS sequence"/>
</dbReference>
<dbReference type="EMBL" id="VXIT01000024">
    <property type="protein sequence ID" value="KAA6406660.1"/>
    <property type="molecule type" value="Genomic_DNA"/>
</dbReference>
<sequence length="51" mass="5331">MCWSKGLTPSASTVHTVVEQLAQHATAIPSRKYPFSSDQGSQTGLGSLVLG</sequence>
<feature type="compositionally biased region" description="Polar residues" evidence="1">
    <location>
        <begin position="36"/>
        <end position="45"/>
    </location>
</feature>
<protein>
    <submittedName>
        <fullName evidence="2">Uncharacterized protein</fullName>
    </submittedName>
</protein>
<evidence type="ECO:0000313" key="2">
    <source>
        <dbReference type="EMBL" id="KAA6406660.1"/>
    </source>
</evidence>
<evidence type="ECO:0000313" key="3">
    <source>
        <dbReference type="Proteomes" id="UP000324767"/>
    </source>
</evidence>